<dbReference type="InterPro" id="IPR011009">
    <property type="entry name" value="Kinase-like_dom_sf"/>
</dbReference>
<proteinExistence type="predicted"/>
<dbReference type="GO" id="GO:0005524">
    <property type="term" value="F:ATP binding"/>
    <property type="evidence" value="ECO:0007669"/>
    <property type="project" value="UniProtKB-KW"/>
</dbReference>
<dbReference type="PROSITE" id="PS50011">
    <property type="entry name" value="PROTEIN_KINASE_DOM"/>
    <property type="match status" value="1"/>
</dbReference>
<keyword evidence="5" id="KW-0067">ATP-binding</keyword>
<keyword evidence="1" id="KW-0723">Serine/threonine-protein kinase</keyword>
<dbReference type="AlphaFoldDB" id="A0A3P6ZJJ5"/>
<dbReference type="Proteomes" id="UP000274504">
    <property type="component" value="Unassembled WGS sequence"/>
</dbReference>
<dbReference type="InterPro" id="IPR000719">
    <property type="entry name" value="Prot_kinase_dom"/>
</dbReference>
<dbReference type="Pfam" id="PF00069">
    <property type="entry name" value="Pkinase"/>
    <property type="match status" value="1"/>
</dbReference>
<evidence type="ECO:0000256" key="5">
    <source>
        <dbReference type="ARBA" id="ARBA00022840"/>
    </source>
</evidence>
<evidence type="ECO:0000256" key="4">
    <source>
        <dbReference type="ARBA" id="ARBA00022777"/>
    </source>
</evidence>
<dbReference type="InterPro" id="IPR008271">
    <property type="entry name" value="Ser/Thr_kinase_AS"/>
</dbReference>
<dbReference type="PROSITE" id="PS00108">
    <property type="entry name" value="PROTEIN_KINASE_ST"/>
    <property type="match status" value="1"/>
</dbReference>
<evidence type="ECO:0000256" key="3">
    <source>
        <dbReference type="ARBA" id="ARBA00022741"/>
    </source>
</evidence>
<keyword evidence="4" id="KW-0418">Kinase</keyword>
<evidence type="ECO:0000256" key="2">
    <source>
        <dbReference type="ARBA" id="ARBA00022679"/>
    </source>
</evidence>
<dbReference type="GO" id="GO:0005634">
    <property type="term" value="C:nucleus"/>
    <property type="evidence" value="ECO:0007669"/>
    <property type="project" value="TreeGrafter"/>
</dbReference>
<dbReference type="Gene3D" id="1.10.510.10">
    <property type="entry name" value="Transferase(Phosphotransferase) domain 1"/>
    <property type="match status" value="1"/>
</dbReference>
<name>A0A3P6ZJJ5_HYMDI</name>
<evidence type="ECO:0000313" key="8">
    <source>
        <dbReference type="Proteomes" id="UP000274504"/>
    </source>
</evidence>
<keyword evidence="3" id="KW-0547">Nucleotide-binding</keyword>
<dbReference type="OrthoDB" id="541276at2759"/>
<sequence length="171" mass="19697">MGKNERGKEKEVGREIGGKQASVLSVGNSESEKRPINGMWKNEFIILSQCNHPNIMKFIENVKSSDGKEIYMVFEYLPFNLADIIRQRLMSLHDVQIQFLMRQLLEGVSYLHANKIIHRDLKPGNLLLNDYGILKVADFGLAIKCTSPRVRKFEKFGTRPYRSIEQLVSKQ</sequence>
<gene>
    <name evidence="7" type="ORF">HDID_LOCUS8132</name>
</gene>
<evidence type="ECO:0000256" key="1">
    <source>
        <dbReference type="ARBA" id="ARBA00022527"/>
    </source>
</evidence>
<evidence type="ECO:0000259" key="6">
    <source>
        <dbReference type="PROSITE" id="PS50011"/>
    </source>
</evidence>
<reference evidence="7 8" key="1">
    <citation type="submission" date="2018-11" db="EMBL/GenBank/DDBJ databases">
        <authorList>
            <consortium name="Pathogen Informatics"/>
        </authorList>
    </citation>
    <scope>NUCLEOTIDE SEQUENCE [LARGE SCALE GENOMIC DNA]</scope>
</reference>
<keyword evidence="2" id="KW-0808">Transferase</keyword>
<accession>A0A3P6ZJJ5</accession>
<dbReference type="GO" id="GO:0004674">
    <property type="term" value="F:protein serine/threonine kinase activity"/>
    <property type="evidence" value="ECO:0007669"/>
    <property type="project" value="UniProtKB-KW"/>
</dbReference>
<evidence type="ECO:0000313" key="7">
    <source>
        <dbReference type="EMBL" id="VDL60450.1"/>
    </source>
</evidence>
<dbReference type="PANTHER" id="PTHR24345:SF0">
    <property type="entry name" value="CELL CYCLE SERINE_THREONINE-PROTEIN KINASE CDC5_MSD2"/>
    <property type="match status" value="1"/>
</dbReference>
<dbReference type="SUPFAM" id="SSF56112">
    <property type="entry name" value="Protein kinase-like (PK-like)"/>
    <property type="match status" value="1"/>
</dbReference>
<feature type="domain" description="Protein kinase" evidence="6">
    <location>
        <begin position="1"/>
        <end position="171"/>
    </location>
</feature>
<dbReference type="EMBL" id="UYSG01011033">
    <property type="protein sequence ID" value="VDL60450.1"/>
    <property type="molecule type" value="Genomic_DNA"/>
</dbReference>
<organism evidence="7 8">
    <name type="scientific">Hymenolepis diminuta</name>
    <name type="common">Rat tapeworm</name>
    <dbReference type="NCBI Taxonomy" id="6216"/>
    <lineage>
        <taxon>Eukaryota</taxon>
        <taxon>Metazoa</taxon>
        <taxon>Spiralia</taxon>
        <taxon>Lophotrochozoa</taxon>
        <taxon>Platyhelminthes</taxon>
        <taxon>Cestoda</taxon>
        <taxon>Eucestoda</taxon>
        <taxon>Cyclophyllidea</taxon>
        <taxon>Hymenolepididae</taxon>
        <taxon>Hymenolepis</taxon>
    </lineage>
</organism>
<dbReference type="SMART" id="SM00220">
    <property type="entry name" value="S_TKc"/>
    <property type="match status" value="1"/>
</dbReference>
<dbReference type="PANTHER" id="PTHR24345">
    <property type="entry name" value="SERINE/THREONINE-PROTEIN KINASE PLK"/>
    <property type="match status" value="1"/>
</dbReference>
<protein>
    <recommendedName>
        <fullName evidence="6">Protein kinase domain-containing protein</fullName>
    </recommendedName>
</protein>